<dbReference type="InterPro" id="IPR007263">
    <property type="entry name" value="DCC1-like"/>
</dbReference>
<name>A0ABT9BFY3_9BACT</name>
<sequence>MPSSPATILFDGVCNLCNGFVQFVIRHDRQRRFHFAALQSEAARALLARHGQPLPAPEPDSVVLVENGRVYTHSEAILHIAAGLGGWWRALALGRVLPRPLRDAAYRWVARHRYQWFGRQNSCMLPTPDLKARFL</sequence>
<proteinExistence type="predicted"/>
<reference evidence="1" key="1">
    <citation type="submission" date="2023-07" db="EMBL/GenBank/DDBJ databases">
        <authorList>
            <person name="Kim M.K."/>
        </authorList>
    </citation>
    <scope>NUCLEOTIDE SEQUENCE</scope>
    <source>
        <strain evidence="1">ASUV-10-1</strain>
    </source>
</reference>
<dbReference type="RefSeq" id="WP_305008601.1">
    <property type="nucleotide sequence ID" value="NZ_JAUQSY010000017.1"/>
</dbReference>
<evidence type="ECO:0000313" key="2">
    <source>
        <dbReference type="Proteomes" id="UP001176429"/>
    </source>
</evidence>
<dbReference type="EMBL" id="JAUQSY010000017">
    <property type="protein sequence ID" value="MDO7877174.1"/>
    <property type="molecule type" value="Genomic_DNA"/>
</dbReference>
<dbReference type="Proteomes" id="UP001176429">
    <property type="component" value="Unassembled WGS sequence"/>
</dbReference>
<dbReference type="Pfam" id="PF04134">
    <property type="entry name" value="DCC1-like"/>
    <property type="match status" value="1"/>
</dbReference>
<dbReference type="PANTHER" id="PTHR33639">
    <property type="entry name" value="THIOL-DISULFIDE OXIDOREDUCTASE DCC"/>
    <property type="match status" value="1"/>
</dbReference>
<comment type="caution">
    <text evidence="1">The sequence shown here is derived from an EMBL/GenBank/DDBJ whole genome shotgun (WGS) entry which is preliminary data.</text>
</comment>
<accession>A0ABT9BFY3</accession>
<gene>
    <name evidence="1" type="ORF">Q5H93_20680</name>
</gene>
<organism evidence="1 2">
    <name type="scientific">Hymenobacter aranciens</name>
    <dbReference type="NCBI Taxonomy" id="3063996"/>
    <lineage>
        <taxon>Bacteria</taxon>
        <taxon>Pseudomonadati</taxon>
        <taxon>Bacteroidota</taxon>
        <taxon>Cytophagia</taxon>
        <taxon>Cytophagales</taxon>
        <taxon>Hymenobacteraceae</taxon>
        <taxon>Hymenobacter</taxon>
    </lineage>
</organism>
<evidence type="ECO:0000313" key="1">
    <source>
        <dbReference type="EMBL" id="MDO7877174.1"/>
    </source>
</evidence>
<keyword evidence="2" id="KW-1185">Reference proteome</keyword>
<dbReference type="PANTHER" id="PTHR33639:SF2">
    <property type="entry name" value="DUF393 DOMAIN-CONTAINING PROTEIN"/>
    <property type="match status" value="1"/>
</dbReference>
<dbReference type="InterPro" id="IPR052927">
    <property type="entry name" value="DCC_oxidoreductase"/>
</dbReference>
<protein>
    <submittedName>
        <fullName evidence="1">Thiol-disulfide oxidoreductase DCC family protein</fullName>
    </submittedName>
</protein>